<keyword evidence="1" id="KW-0614">Plasmid</keyword>
<dbReference type="EMBL" id="CP030863">
    <property type="protein sequence ID" value="AXE27933.1"/>
    <property type="molecule type" value="Genomic_DNA"/>
</dbReference>
<geneLocation type="plasmid" evidence="1 2">
    <name>unnamed1</name>
</geneLocation>
<sequence>MNDETAFPHDLLQLQERLHRAQAEHRAYLAALPWSVEPIKGWARGERFSHRGDVPDSPGWSAEQKETVDRMRAEIRQLSSDVVDHPHWKSVPTENMAASRMLLKRQARPAEAPENPEAAEAA</sequence>
<keyword evidence="2" id="KW-1185">Reference proteome</keyword>
<proteinExistence type="predicted"/>
<dbReference type="RefSeq" id="WP_114059097.1">
    <property type="nucleotide sequence ID" value="NZ_CP030863.1"/>
</dbReference>
<evidence type="ECO:0000313" key="2">
    <source>
        <dbReference type="Proteomes" id="UP000252004"/>
    </source>
</evidence>
<gene>
    <name evidence="1" type="ORF">C0216_31025</name>
</gene>
<accession>A0A344UAL2</accession>
<evidence type="ECO:0008006" key="3">
    <source>
        <dbReference type="Google" id="ProtNLM"/>
    </source>
</evidence>
<dbReference type="Proteomes" id="UP000252004">
    <property type="component" value="Plasmid unnamed1"/>
</dbReference>
<name>A0A344UAL2_9ACTN</name>
<protein>
    <recommendedName>
        <fullName evidence="3">Nucleic acid-binding protein</fullName>
    </recommendedName>
</protein>
<organism evidence="1 2">
    <name type="scientific">Streptomyces globosus</name>
    <dbReference type="NCBI Taxonomy" id="68209"/>
    <lineage>
        <taxon>Bacteria</taxon>
        <taxon>Bacillati</taxon>
        <taxon>Actinomycetota</taxon>
        <taxon>Actinomycetes</taxon>
        <taxon>Kitasatosporales</taxon>
        <taxon>Streptomycetaceae</taxon>
        <taxon>Streptomyces</taxon>
    </lineage>
</organism>
<reference evidence="1 2" key="1">
    <citation type="submission" date="2018-01" db="EMBL/GenBank/DDBJ databases">
        <title>Draft genome Sequence of streptomyces globosus LZH-48.</title>
        <authorList>
            <person name="Ran K."/>
            <person name="Li Z."/>
            <person name="Wei S."/>
            <person name="Dong R."/>
        </authorList>
    </citation>
    <scope>NUCLEOTIDE SEQUENCE [LARGE SCALE GENOMIC DNA]</scope>
    <source>
        <strain evidence="1 2">LZH-48</strain>
        <plasmid evidence="1 2">unnamed1</plasmid>
    </source>
</reference>
<evidence type="ECO:0000313" key="1">
    <source>
        <dbReference type="EMBL" id="AXE27933.1"/>
    </source>
</evidence>
<dbReference type="OrthoDB" id="4321277at2"/>
<dbReference type="KEGG" id="sgz:C0216_31025"/>
<dbReference type="AlphaFoldDB" id="A0A344UAL2"/>